<dbReference type="Proteomes" id="UP000053477">
    <property type="component" value="Unassembled WGS sequence"/>
</dbReference>
<evidence type="ECO:0000313" key="3">
    <source>
        <dbReference type="Proteomes" id="UP000053477"/>
    </source>
</evidence>
<feature type="domain" description="DUF6593" evidence="1">
    <location>
        <begin position="18"/>
        <end position="146"/>
    </location>
</feature>
<sequence length="172" mass="19620">MSPAVGAYDLYFTGSRGNPRQCIIIGEDVEPIFYRFETPDVYMTNTTTTIYRNSDVVAAFDWTASSYLGLCTVRHRQPFPMSQLVLQGSSATARAFYLNQVKFEWRRDKDDPTGYSLYTAQNIRIASFRRQDQNTPVGPSHAFLQYTFVQPALLLESLLALCVNRWIDGNHV</sequence>
<dbReference type="InterPro" id="IPR046528">
    <property type="entry name" value="DUF6593"/>
</dbReference>
<dbReference type="EMBL" id="KQ085891">
    <property type="protein sequence ID" value="KLO18792.1"/>
    <property type="molecule type" value="Genomic_DNA"/>
</dbReference>
<name>A0A0H2S3X7_9AGAM</name>
<evidence type="ECO:0000313" key="2">
    <source>
        <dbReference type="EMBL" id="KLO18792.1"/>
    </source>
</evidence>
<accession>A0A0H2S3X7</accession>
<protein>
    <recommendedName>
        <fullName evidence="1">DUF6593 domain-containing protein</fullName>
    </recommendedName>
</protein>
<reference evidence="2 3" key="1">
    <citation type="submission" date="2015-04" db="EMBL/GenBank/DDBJ databases">
        <title>Complete genome sequence of Schizopora paradoxa KUC8140, a cosmopolitan wood degrader in East Asia.</title>
        <authorList>
            <consortium name="DOE Joint Genome Institute"/>
            <person name="Min B."/>
            <person name="Park H."/>
            <person name="Jang Y."/>
            <person name="Kim J.-J."/>
            <person name="Kim K.H."/>
            <person name="Pangilinan J."/>
            <person name="Lipzen A."/>
            <person name="Riley R."/>
            <person name="Grigoriev I.V."/>
            <person name="Spatafora J.W."/>
            <person name="Choi I.-G."/>
        </authorList>
    </citation>
    <scope>NUCLEOTIDE SEQUENCE [LARGE SCALE GENOMIC DNA]</scope>
    <source>
        <strain evidence="2 3">KUC8140</strain>
    </source>
</reference>
<dbReference type="Pfam" id="PF20236">
    <property type="entry name" value="DUF6593"/>
    <property type="match status" value="1"/>
</dbReference>
<dbReference type="OrthoDB" id="3183898at2759"/>
<organism evidence="2 3">
    <name type="scientific">Schizopora paradoxa</name>
    <dbReference type="NCBI Taxonomy" id="27342"/>
    <lineage>
        <taxon>Eukaryota</taxon>
        <taxon>Fungi</taxon>
        <taxon>Dikarya</taxon>
        <taxon>Basidiomycota</taxon>
        <taxon>Agaricomycotina</taxon>
        <taxon>Agaricomycetes</taxon>
        <taxon>Hymenochaetales</taxon>
        <taxon>Schizoporaceae</taxon>
        <taxon>Schizopora</taxon>
    </lineage>
</organism>
<evidence type="ECO:0000259" key="1">
    <source>
        <dbReference type="Pfam" id="PF20236"/>
    </source>
</evidence>
<proteinExistence type="predicted"/>
<dbReference type="AlphaFoldDB" id="A0A0H2S3X7"/>
<keyword evidence="3" id="KW-1185">Reference proteome</keyword>
<dbReference type="InParanoid" id="A0A0H2S3X7"/>
<gene>
    <name evidence="2" type="ORF">SCHPADRAFT_993244</name>
</gene>